<dbReference type="InterPro" id="IPR055170">
    <property type="entry name" value="GFO_IDH_MocA-like_dom"/>
</dbReference>
<keyword evidence="5" id="KW-1185">Reference proteome</keyword>
<evidence type="ECO:0000313" key="5">
    <source>
        <dbReference type="Proteomes" id="UP001499854"/>
    </source>
</evidence>
<proteinExistence type="predicted"/>
<dbReference type="InterPro" id="IPR000683">
    <property type="entry name" value="Gfo/Idh/MocA-like_OxRdtase_N"/>
</dbReference>
<organism evidence="4 5">
    <name type="scientific">Catenulispora subtropica</name>
    <dbReference type="NCBI Taxonomy" id="450798"/>
    <lineage>
        <taxon>Bacteria</taxon>
        <taxon>Bacillati</taxon>
        <taxon>Actinomycetota</taxon>
        <taxon>Actinomycetes</taxon>
        <taxon>Catenulisporales</taxon>
        <taxon>Catenulisporaceae</taxon>
        <taxon>Catenulispora</taxon>
    </lineage>
</organism>
<feature type="domain" description="Gfo/Idh/MocA-like oxidoreductase N-terminal" evidence="2">
    <location>
        <begin position="11"/>
        <end position="125"/>
    </location>
</feature>
<dbReference type="PANTHER" id="PTHR43818:SF11">
    <property type="entry name" value="BCDNA.GH03377"/>
    <property type="match status" value="1"/>
</dbReference>
<dbReference type="Gene3D" id="3.40.50.720">
    <property type="entry name" value="NAD(P)-binding Rossmann-like Domain"/>
    <property type="match status" value="1"/>
</dbReference>
<dbReference type="PANTHER" id="PTHR43818">
    <property type="entry name" value="BCDNA.GH03377"/>
    <property type="match status" value="1"/>
</dbReference>
<dbReference type="Proteomes" id="UP001499854">
    <property type="component" value="Unassembled WGS sequence"/>
</dbReference>
<evidence type="ECO:0000313" key="4">
    <source>
        <dbReference type="EMBL" id="GAA1959131.1"/>
    </source>
</evidence>
<dbReference type="InterPro" id="IPR050463">
    <property type="entry name" value="Gfo/Idh/MocA_oxidrdct_glycsds"/>
</dbReference>
<evidence type="ECO:0000259" key="2">
    <source>
        <dbReference type="Pfam" id="PF01408"/>
    </source>
</evidence>
<keyword evidence="1" id="KW-0560">Oxidoreductase</keyword>
<sequence length="320" mass="33678">MPAIMTDLPLRLGVIGLGAMGAEMLAIAAAHPDVTVVLAADPGGSALERARIAHPDLTVTADPTEVVSHTGIDAVYIAAPPVTHAGYAIAAMKSGKAVFCEKPLAIDLAEGEEMVALADATGLVNALNYTLSDRSAAVEVLRAVRAGEAGDVLGVDIELLFPEWPREFQKDARWVAGREQGGFLREVGSHYVFLTDRVLGPLTPVHTEVSYGEEGESSATGLFSANGIPVRLLGNVAAGPETYSWTLHGSQRSYRITEWGDLSVGDADGWKPVTLSGPRGGEDTRLAEFVGAVRGRPSTLADFAAGLRVQRVIESFHSAE</sequence>
<dbReference type="Pfam" id="PF22725">
    <property type="entry name" value="GFO_IDH_MocA_C3"/>
    <property type="match status" value="1"/>
</dbReference>
<dbReference type="EMBL" id="BAAAQM010000005">
    <property type="protein sequence ID" value="GAA1959131.1"/>
    <property type="molecule type" value="Genomic_DNA"/>
</dbReference>
<dbReference type="Pfam" id="PF01408">
    <property type="entry name" value="GFO_IDH_MocA"/>
    <property type="match status" value="1"/>
</dbReference>
<dbReference type="SUPFAM" id="SSF51735">
    <property type="entry name" value="NAD(P)-binding Rossmann-fold domains"/>
    <property type="match status" value="1"/>
</dbReference>
<reference evidence="5" key="1">
    <citation type="journal article" date="2019" name="Int. J. Syst. Evol. Microbiol.">
        <title>The Global Catalogue of Microorganisms (GCM) 10K type strain sequencing project: providing services to taxonomists for standard genome sequencing and annotation.</title>
        <authorList>
            <consortium name="The Broad Institute Genomics Platform"/>
            <consortium name="The Broad Institute Genome Sequencing Center for Infectious Disease"/>
            <person name="Wu L."/>
            <person name="Ma J."/>
        </authorList>
    </citation>
    <scope>NUCLEOTIDE SEQUENCE [LARGE SCALE GENOMIC DNA]</scope>
    <source>
        <strain evidence="5">JCM 16013</strain>
    </source>
</reference>
<dbReference type="SUPFAM" id="SSF55347">
    <property type="entry name" value="Glyceraldehyde-3-phosphate dehydrogenase-like, C-terminal domain"/>
    <property type="match status" value="1"/>
</dbReference>
<dbReference type="Gene3D" id="3.30.360.10">
    <property type="entry name" value="Dihydrodipicolinate Reductase, domain 2"/>
    <property type="match status" value="1"/>
</dbReference>
<accession>A0ABP5C9R4</accession>
<name>A0ABP5C9R4_9ACTN</name>
<dbReference type="InterPro" id="IPR036291">
    <property type="entry name" value="NAD(P)-bd_dom_sf"/>
</dbReference>
<feature type="domain" description="GFO/IDH/MocA-like oxidoreductase" evidence="3">
    <location>
        <begin position="140"/>
        <end position="254"/>
    </location>
</feature>
<protein>
    <submittedName>
        <fullName evidence="4">Gfo/Idh/MocA family oxidoreductase</fullName>
    </submittedName>
</protein>
<gene>
    <name evidence="4" type="ORF">GCM10009838_14290</name>
</gene>
<evidence type="ECO:0000256" key="1">
    <source>
        <dbReference type="ARBA" id="ARBA00023002"/>
    </source>
</evidence>
<comment type="caution">
    <text evidence="4">The sequence shown here is derived from an EMBL/GenBank/DDBJ whole genome shotgun (WGS) entry which is preliminary data.</text>
</comment>
<evidence type="ECO:0000259" key="3">
    <source>
        <dbReference type="Pfam" id="PF22725"/>
    </source>
</evidence>